<feature type="region of interest" description="Disordered" evidence="1">
    <location>
        <begin position="303"/>
        <end position="332"/>
    </location>
</feature>
<dbReference type="InterPro" id="IPR050951">
    <property type="entry name" value="Retrovirus_Pol_polyprotein"/>
</dbReference>
<dbReference type="PANTHER" id="PTHR37984:SF5">
    <property type="entry name" value="PROTEIN NYNRIN-LIKE"/>
    <property type="match status" value="1"/>
</dbReference>
<protein>
    <recommendedName>
        <fullName evidence="2">Integrase catalytic domain-containing protein</fullName>
    </recommendedName>
</protein>
<dbReference type="GO" id="GO:0003676">
    <property type="term" value="F:nucleic acid binding"/>
    <property type="evidence" value="ECO:0007669"/>
    <property type="project" value="InterPro"/>
</dbReference>
<dbReference type="EMBL" id="GBHO01023102">
    <property type="protein sequence ID" value="JAG20502.1"/>
    <property type="molecule type" value="Transcribed_RNA"/>
</dbReference>
<dbReference type="PROSITE" id="PS50994">
    <property type="entry name" value="INTEGRASE"/>
    <property type="match status" value="1"/>
</dbReference>
<evidence type="ECO:0000256" key="1">
    <source>
        <dbReference type="SAM" id="MobiDB-lite"/>
    </source>
</evidence>
<dbReference type="InterPro" id="IPR001584">
    <property type="entry name" value="Integrase_cat-core"/>
</dbReference>
<dbReference type="GO" id="GO:0015074">
    <property type="term" value="P:DNA integration"/>
    <property type="evidence" value="ECO:0007669"/>
    <property type="project" value="InterPro"/>
</dbReference>
<dbReference type="Gene3D" id="3.30.420.10">
    <property type="entry name" value="Ribonuclease H-like superfamily/Ribonuclease H"/>
    <property type="match status" value="1"/>
</dbReference>
<sequence length="332" mass="37799">RQQPAGLLNPIAIPTRPFEKISMDVLGPFRRTAHGNTVLLCVTDFYSRYSIVEALPDQTAVVIAECLIDRVFSVFGCPREILSDRGSNFRAELMKETMLGLGVEQRFSTAFHPQTNGITERNNATFEAMLSMYVNTDQTDWDTYIHPLVFTHNSSIATSVNLSPYFMVFGRHPTLPLDVQLEPYPDGDPSSYNPLERMKLMQNIGVTHLRHAQRQQKRRADLKRRSVVYSKGDLVLLYTPRRVTGKSPKLMCRWYGPYKVIEQVGELNYVVELINTQFKGKAPKRDIVHVVRLKKYHPRVIAVDGNPPTAQPFDPEQYVSDSDEDIESITAP</sequence>
<gene>
    <name evidence="3" type="ORF">CM83_103149</name>
</gene>
<reference evidence="3" key="1">
    <citation type="journal article" date="2014" name="PLoS ONE">
        <title>Transcriptome-Based Identification of ABC Transporters in the Western Tarnished Plant Bug Lygus hesperus.</title>
        <authorList>
            <person name="Hull J.J."/>
            <person name="Chaney K."/>
            <person name="Geib S.M."/>
            <person name="Fabrick J.A."/>
            <person name="Brent C.S."/>
            <person name="Walsh D."/>
            <person name="Lavine L.C."/>
        </authorList>
    </citation>
    <scope>NUCLEOTIDE SEQUENCE</scope>
</reference>
<dbReference type="Pfam" id="PF24626">
    <property type="entry name" value="SH3_Tf2-1"/>
    <property type="match status" value="1"/>
</dbReference>
<dbReference type="InterPro" id="IPR012337">
    <property type="entry name" value="RNaseH-like_sf"/>
</dbReference>
<feature type="domain" description="Integrase catalytic" evidence="2">
    <location>
        <begin position="13"/>
        <end position="172"/>
    </location>
</feature>
<proteinExistence type="predicted"/>
<dbReference type="InterPro" id="IPR056924">
    <property type="entry name" value="SH3_Tf2-1"/>
</dbReference>
<feature type="non-terminal residue" evidence="3">
    <location>
        <position position="332"/>
    </location>
</feature>
<dbReference type="PANTHER" id="PTHR37984">
    <property type="entry name" value="PROTEIN CBG26694"/>
    <property type="match status" value="1"/>
</dbReference>
<feature type="non-terminal residue" evidence="3">
    <location>
        <position position="1"/>
    </location>
</feature>
<organism evidence="3">
    <name type="scientific">Lygus hesperus</name>
    <name type="common">Western plant bug</name>
    <dbReference type="NCBI Taxonomy" id="30085"/>
    <lineage>
        <taxon>Eukaryota</taxon>
        <taxon>Metazoa</taxon>
        <taxon>Ecdysozoa</taxon>
        <taxon>Arthropoda</taxon>
        <taxon>Hexapoda</taxon>
        <taxon>Insecta</taxon>
        <taxon>Pterygota</taxon>
        <taxon>Neoptera</taxon>
        <taxon>Paraneoptera</taxon>
        <taxon>Hemiptera</taxon>
        <taxon>Heteroptera</taxon>
        <taxon>Panheteroptera</taxon>
        <taxon>Cimicomorpha</taxon>
        <taxon>Miridae</taxon>
        <taxon>Mirini</taxon>
        <taxon>Lygus</taxon>
    </lineage>
</organism>
<accession>A0A0A9XIG0</accession>
<dbReference type="FunFam" id="3.30.420.10:FF:000032">
    <property type="entry name" value="Retrovirus-related Pol polyprotein from transposon 297-like Protein"/>
    <property type="match status" value="1"/>
</dbReference>
<evidence type="ECO:0000313" key="3">
    <source>
        <dbReference type="EMBL" id="JAG20502.1"/>
    </source>
</evidence>
<dbReference type="AlphaFoldDB" id="A0A0A9XIG0"/>
<dbReference type="Pfam" id="PF00665">
    <property type="entry name" value="rve"/>
    <property type="match status" value="1"/>
</dbReference>
<reference evidence="3" key="2">
    <citation type="submission" date="2014-07" db="EMBL/GenBank/DDBJ databases">
        <authorList>
            <person name="Hull J."/>
        </authorList>
    </citation>
    <scope>NUCLEOTIDE SEQUENCE</scope>
</reference>
<evidence type="ECO:0000259" key="2">
    <source>
        <dbReference type="PROSITE" id="PS50994"/>
    </source>
</evidence>
<name>A0A0A9XIG0_LYGHE</name>
<feature type="compositionally biased region" description="Acidic residues" evidence="1">
    <location>
        <begin position="321"/>
        <end position="332"/>
    </location>
</feature>
<dbReference type="InterPro" id="IPR036397">
    <property type="entry name" value="RNaseH_sf"/>
</dbReference>
<dbReference type="SUPFAM" id="SSF53098">
    <property type="entry name" value="Ribonuclease H-like"/>
    <property type="match status" value="1"/>
</dbReference>